<organism evidence="1 2">
    <name type="scientific">Paraburkholderia rhynchosiae</name>
    <dbReference type="NCBI Taxonomy" id="487049"/>
    <lineage>
        <taxon>Bacteria</taxon>
        <taxon>Pseudomonadati</taxon>
        <taxon>Pseudomonadota</taxon>
        <taxon>Betaproteobacteria</taxon>
        <taxon>Burkholderiales</taxon>
        <taxon>Burkholderiaceae</taxon>
        <taxon>Paraburkholderia</taxon>
    </lineage>
</organism>
<gene>
    <name evidence="1" type="ORF">PQR01_09245</name>
</gene>
<evidence type="ECO:0000313" key="2">
    <source>
        <dbReference type="Proteomes" id="UP001629235"/>
    </source>
</evidence>
<dbReference type="EMBL" id="JAQQDW010000013">
    <property type="protein sequence ID" value="MFM0103656.1"/>
    <property type="molecule type" value="Genomic_DNA"/>
</dbReference>
<reference evidence="1 2" key="1">
    <citation type="journal article" date="2024" name="Chem. Sci.">
        <title>Discovery of megapolipeptins by genome mining of a Burkholderiales bacteria collection.</title>
        <authorList>
            <person name="Paulo B.S."/>
            <person name="Recchia M.J.J."/>
            <person name="Lee S."/>
            <person name="Fergusson C.H."/>
            <person name="Romanowski S.B."/>
            <person name="Hernandez A."/>
            <person name="Krull N."/>
            <person name="Liu D.Y."/>
            <person name="Cavanagh H."/>
            <person name="Bos A."/>
            <person name="Gray C.A."/>
            <person name="Murphy B.T."/>
            <person name="Linington R.G."/>
            <person name="Eustaquio A.S."/>
        </authorList>
    </citation>
    <scope>NUCLEOTIDE SEQUENCE [LARGE SCALE GENOMIC DNA]</scope>
    <source>
        <strain evidence="1 2">RL18-126-BIB-B</strain>
    </source>
</reference>
<keyword evidence="2" id="KW-1185">Reference proteome</keyword>
<name>A0ACC7N8S8_9BURK</name>
<evidence type="ECO:0000313" key="1">
    <source>
        <dbReference type="EMBL" id="MFM0103656.1"/>
    </source>
</evidence>
<comment type="caution">
    <text evidence="1">The sequence shown here is derived from an EMBL/GenBank/DDBJ whole genome shotgun (WGS) entry which is preliminary data.</text>
</comment>
<accession>A0ACC7N8S8</accession>
<dbReference type="Proteomes" id="UP001629235">
    <property type="component" value="Unassembled WGS sequence"/>
</dbReference>
<sequence>MALKMITTAMAILQDDQPFDPAHLVFGRNFATELIEGSVGKEYSFENPVLPRTQTTLLIEGDPADYTADRMKVKPVPTVFTIFFSPSMTGIDRSTLEDLLHLGSGYWVDGNGKRWPGNDMGTSPPAILLHPYRYRALDQPSSRFPVDVELAFGDPVKNAAEQEKPTTPILLMIRLSRGYPILTPEEREQRRLDQQTAKREKYGMMDLRTGMLCPETGIWEGWTESGPTDRTVVWGGEKFGQAFTIPRHIHSWSPSVDARWMWLSEYDRERPFGA</sequence>
<protein>
    <submittedName>
        <fullName evidence="1">Uncharacterized protein</fullName>
    </submittedName>
</protein>
<proteinExistence type="predicted"/>